<gene>
    <name evidence="1" type="ORF">NIASO_15110</name>
</gene>
<reference evidence="1 2" key="1">
    <citation type="submission" date="2013-12" db="EMBL/GenBank/DDBJ databases">
        <authorList>
            <consortium name="DOE Joint Genome Institute"/>
            <person name="Eisen J."/>
            <person name="Huntemann M."/>
            <person name="Han J."/>
            <person name="Chen A."/>
            <person name="Kyrpides N."/>
            <person name="Mavromatis K."/>
            <person name="Markowitz V."/>
            <person name="Palaniappan K."/>
            <person name="Ivanova N."/>
            <person name="Schaumberg A."/>
            <person name="Pati A."/>
            <person name="Liolios K."/>
            <person name="Nordberg H.P."/>
            <person name="Cantor M.N."/>
            <person name="Hua S.X."/>
            <person name="Woyke T."/>
        </authorList>
    </citation>
    <scope>NUCLEOTIDE SEQUENCE [LARGE SCALE GENOMIC DNA]</scope>
    <source>
        <strain evidence="2">DSM 19437</strain>
    </source>
</reference>
<dbReference type="HOGENOM" id="CLU_3397573_0_0_10"/>
<accession>W0F8Q2</accession>
<keyword evidence="2" id="KW-1185">Reference proteome</keyword>
<dbReference type="KEGG" id="nso:NIASO_15110"/>
<name>W0F8Q2_9BACT</name>
<dbReference type="STRING" id="929713.NIASO_15110"/>
<dbReference type="EMBL" id="CP007035">
    <property type="protein sequence ID" value="AHF17844.1"/>
    <property type="molecule type" value="Genomic_DNA"/>
</dbReference>
<sequence length="31" mass="3617">MFYAGNAVRRKVLKDRKKTKLPVFTGFPANY</sequence>
<evidence type="ECO:0000313" key="2">
    <source>
        <dbReference type="Proteomes" id="UP000003586"/>
    </source>
</evidence>
<organism evidence="1 2">
    <name type="scientific">Niabella soli DSM 19437</name>
    <dbReference type="NCBI Taxonomy" id="929713"/>
    <lineage>
        <taxon>Bacteria</taxon>
        <taxon>Pseudomonadati</taxon>
        <taxon>Bacteroidota</taxon>
        <taxon>Chitinophagia</taxon>
        <taxon>Chitinophagales</taxon>
        <taxon>Chitinophagaceae</taxon>
        <taxon>Niabella</taxon>
    </lineage>
</organism>
<proteinExistence type="predicted"/>
<protein>
    <submittedName>
        <fullName evidence="1">Uncharacterized protein</fullName>
    </submittedName>
</protein>
<evidence type="ECO:0000313" key="1">
    <source>
        <dbReference type="EMBL" id="AHF17844.1"/>
    </source>
</evidence>
<dbReference type="Proteomes" id="UP000003586">
    <property type="component" value="Chromosome"/>
</dbReference>
<dbReference type="AlphaFoldDB" id="W0F8Q2"/>